<dbReference type="InterPro" id="IPR016024">
    <property type="entry name" value="ARM-type_fold"/>
</dbReference>
<evidence type="ECO:0000256" key="1">
    <source>
        <dbReference type="SAM" id="MobiDB-lite"/>
    </source>
</evidence>
<protein>
    <recommendedName>
        <fullName evidence="4">Pre-rRNA-processing protein RIX1 N-terminal domain-containing protein</fullName>
    </recommendedName>
</protein>
<sequence>MNDDNSQSTIGEINSSLSLAAKRQHGLFKMISFLENCSTSQECSLLEQNCPFWIRTIFQILENHPVSLHAKLSHYAFYLIIQNSKSLSSDLQRHISTSLIEKAVHLIISSNDVLAKNSLLCLNELISCYKASCSQFKNKIENYIFNKLESDSDEVIKWAGVCYAKLPYLHKNTNNNNNNTTDMWYLYFKSMLQNVNTLLNDLFEDYNQQTTMEQQTTLNESLNETLNNKNESKTDIRQFTKLSKDSENLEFYYKKSLKRFKSCLYSLGSLLEPLNEKVVIKVRHLELINLLKRIYLFDFKKLSHNCRMNDESKYLSNCMSQILMSTFEFSEKFFTILNTNLIPNSNVINNMLVNCGHSLIDYITNNNEMSSLFTSYYSCLNTWMTSLGYNSGFHLNTFSIIENLLIKIKPVEKNILCIEKNDNNKAKNKQARGSASFGQEKYALNSQQILVQSKFIKSALECLRTYLRNFSFNLSYNQYEKIHSTIIDIILCVQYNCNIRRPYDHSETRQYLYETLFDLCFTKNTKLTPPISVSIGLFKNVLNDNSKQIQLMSKNCLNFFKSFTYPLQPTYTKEFTIEANTKMEETTNSTSILMSNLALPITTNGPISVNKPTNSNIDESKPNEIDQFITKQQQQQQNGYTIEEEDNYDVVKNSLSLNGQSNKRKIDYEDEDDDEEMNEDDQDEDEIEYKPKNIAKKFQSNGSYQSRIKVLNGRDVNENSNGDDDDDVDEEEEEEEEEEEDENEDEEVISLDEEVEDVENDEELEDDVEQNDEEDEHDDEEGEEVDEQTEEIEQEVVCEQIVIEHVQNQNELMAKVESQEDKTNSETNTELAHEAKSIIKETCGEYDDDDDDDDGDDGDEVEEDDVEEETQSKSIDSSKINENEDKNDNQEEISMANLETVRMEEVIENSVEQEILHKEEQHVEKVEEVVESNTELVVEENKPSESVETAGVDSEGFDEDKFKQMCSSLNVNAIAENNNNNNN</sequence>
<evidence type="ECO:0008006" key="4">
    <source>
        <dbReference type="Google" id="ProtNLM"/>
    </source>
</evidence>
<accession>A0A813M9Z6</accession>
<reference evidence="2" key="1">
    <citation type="submission" date="2021-02" db="EMBL/GenBank/DDBJ databases">
        <authorList>
            <person name="Nowell W R."/>
        </authorList>
    </citation>
    <scope>NUCLEOTIDE SEQUENCE</scope>
    <source>
        <strain evidence="2">Ploen Becks lab</strain>
    </source>
</reference>
<evidence type="ECO:0000313" key="2">
    <source>
        <dbReference type="EMBL" id="CAF0715236.1"/>
    </source>
</evidence>
<name>A0A813M9Z6_9BILA</name>
<dbReference type="SUPFAM" id="SSF48371">
    <property type="entry name" value="ARM repeat"/>
    <property type="match status" value="1"/>
</dbReference>
<feature type="region of interest" description="Disordered" evidence="1">
    <location>
        <begin position="662"/>
        <end position="798"/>
    </location>
</feature>
<comment type="caution">
    <text evidence="2">The sequence shown here is derived from an EMBL/GenBank/DDBJ whole genome shotgun (WGS) entry which is preliminary data.</text>
</comment>
<feature type="region of interest" description="Disordered" evidence="1">
    <location>
        <begin position="935"/>
        <end position="956"/>
    </location>
</feature>
<feature type="compositionally biased region" description="Acidic residues" evidence="1">
    <location>
        <begin position="844"/>
        <end position="869"/>
    </location>
</feature>
<gene>
    <name evidence="2" type="ORF">OXX778_LOCUS1563</name>
</gene>
<dbReference type="GO" id="GO:0005634">
    <property type="term" value="C:nucleus"/>
    <property type="evidence" value="ECO:0007669"/>
    <property type="project" value="TreeGrafter"/>
</dbReference>
<evidence type="ECO:0000313" key="3">
    <source>
        <dbReference type="Proteomes" id="UP000663879"/>
    </source>
</evidence>
<feature type="compositionally biased region" description="Basic and acidic residues" evidence="1">
    <location>
        <begin position="831"/>
        <end position="843"/>
    </location>
</feature>
<dbReference type="AlphaFoldDB" id="A0A813M9Z6"/>
<feature type="compositionally biased region" description="Acidic residues" evidence="1">
    <location>
        <begin position="721"/>
        <end position="796"/>
    </location>
</feature>
<dbReference type="PANTHER" id="PTHR34105:SF1">
    <property type="entry name" value="PROLINE-, GLUTAMIC ACID- AND LEUCINE-RICH PROTEIN 1"/>
    <property type="match status" value="1"/>
</dbReference>
<feature type="compositionally biased region" description="Acidic residues" evidence="1">
    <location>
        <begin position="668"/>
        <end position="687"/>
    </location>
</feature>
<organism evidence="2 3">
    <name type="scientific">Brachionus calyciflorus</name>
    <dbReference type="NCBI Taxonomy" id="104777"/>
    <lineage>
        <taxon>Eukaryota</taxon>
        <taxon>Metazoa</taxon>
        <taxon>Spiralia</taxon>
        <taxon>Gnathifera</taxon>
        <taxon>Rotifera</taxon>
        <taxon>Eurotatoria</taxon>
        <taxon>Monogononta</taxon>
        <taxon>Pseudotrocha</taxon>
        <taxon>Ploima</taxon>
        <taxon>Brachionidae</taxon>
        <taxon>Brachionus</taxon>
    </lineage>
</organism>
<feature type="compositionally biased region" description="Basic and acidic residues" evidence="1">
    <location>
        <begin position="879"/>
        <end position="889"/>
    </location>
</feature>
<proteinExistence type="predicted"/>
<dbReference type="Proteomes" id="UP000663879">
    <property type="component" value="Unassembled WGS sequence"/>
</dbReference>
<dbReference type="EMBL" id="CAJNOC010000103">
    <property type="protein sequence ID" value="CAF0715236.1"/>
    <property type="molecule type" value="Genomic_DNA"/>
</dbReference>
<dbReference type="PANTHER" id="PTHR34105">
    <property type="entry name" value="PROLINE-, GLUTAMIC ACID- AND LEUCINE-RICH PROTEIN 1"/>
    <property type="match status" value="1"/>
</dbReference>
<keyword evidence="3" id="KW-1185">Reference proteome</keyword>
<dbReference type="OrthoDB" id="10508650at2759"/>
<feature type="region of interest" description="Disordered" evidence="1">
    <location>
        <begin position="812"/>
        <end position="892"/>
    </location>
</feature>
<dbReference type="GO" id="GO:0006364">
    <property type="term" value="P:rRNA processing"/>
    <property type="evidence" value="ECO:0007669"/>
    <property type="project" value="TreeGrafter"/>
</dbReference>